<evidence type="ECO:0000313" key="6">
    <source>
        <dbReference type="Proteomes" id="UP000198660"/>
    </source>
</evidence>
<dbReference type="PANTHER" id="PTHR10584:SF166">
    <property type="entry name" value="RIBOKINASE"/>
    <property type="match status" value="1"/>
</dbReference>
<dbReference type="EMBL" id="FPAA01000006">
    <property type="protein sequence ID" value="SFS69864.1"/>
    <property type="molecule type" value="Genomic_DNA"/>
</dbReference>
<dbReference type="Proteomes" id="UP000198660">
    <property type="component" value="Unassembled WGS sequence"/>
</dbReference>
<dbReference type="InterPro" id="IPR036388">
    <property type="entry name" value="WH-like_DNA-bd_sf"/>
</dbReference>
<dbReference type="PANTHER" id="PTHR10584">
    <property type="entry name" value="SUGAR KINASE"/>
    <property type="match status" value="1"/>
</dbReference>
<organism evidence="5 6">
    <name type="scientific">Marininema halotolerans</name>
    <dbReference type="NCBI Taxonomy" id="1155944"/>
    <lineage>
        <taxon>Bacteria</taxon>
        <taxon>Bacillati</taxon>
        <taxon>Bacillota</taxon>
        <taxon>Bacilli</taxon>
        <taxon>Bacillales</taxon>
        <taxon>Thermoactinomycetaceae</taxon>
        <taxon>Marininema</taxon>
    </lineage>
</organism>
<keyword evidence="2 5" id="KW-0418">Kinase</keyword>
<evidence type="ECO:0000256" key="1">
    <source>
        <dbReference type="ARBA" id="ARBA00022679"/>
    </source>
</evidence>
<evidence type="ECO:0000256" key="2">
    <source>
        <dbReference type="ARBA" id="ARBA00022777"/>
    </source>
</evidence>
<gene>
    <name evidence="5" type="ORF">SAMN05444972_10639</name>
</gene>
<evidence type="ECO:0000313" key="5">
    <source>
        <dbReference type="EMBL" id="SFS69864.1"/>
    </source>
</evidence>
<keyword evidence="1" id="KW-0808">Transferase</keyword>
<sequence length="372" mass="39503">MDAKGKGKEGLILNKIRQNPFISQQELADQLNISRSAVAGMIAGLVKKGQILGRAYVMAEKERVMCIGGANIDRKARMDAPLAMGTSNPVCVSRSFGGVARNVAENLARVGVSSSLMTVVGEDADGKAMVENASKHGIDVNLSRELPGCRTGNYTAVLNSDGEMLFALADMDIYEHISIPMLEASWPQIRASQMVVVDTNLPKDVLYWILQQGSCESLTICLLPVSVPKAKRLPMDLSGMDLFVGNRDEIGAIVNQGVTTSAEVERAIQRLIDKGVNRAVVTLGAEGAIYLEAGGAVGWVPAIEAKVVDVTGAGDAFATGVITGCARGVDLKEACQLGALLAKATLESETSVAPSMISERLVKQWEVEHVVH</sequence>
<dbReference type="CDD" id="cd01941">
    <property type="entry name" value="YeiC_kinase_like"/>
    <property type="match status" value="1"/>
</dbReference>
<dbReference type="AlphaFoldDB" id="A0A1I6RYV9"/>
<dbReference type="PROSITE" id="PS00583">
    <property type="entry name" value="PFKB_KINASES_1"/>
    <property type="match status" value="1"/>
</dbReference>
<protein>
    <submittedName>
        <fullName evidence="5">Pseudouridine kinase</fullName>
    </submittedName>
</protein>
<evidence type="ECO:0000259" key="3">
    <source>
        <dbReference type="Pfam" id="PF00294"/>
    </source>
</evidence>
<dbReference type="InterPro" id="IPR036390">
    <property type="entry name" value="WH_DNA-bd_sf"/>
</dbReference>
<reference evidence="6" key="1">
    <citation type="submission" date="2016-10" db="EMBL/GenBank/DDBJ databases">
        <authorList>
            <person name="Varghese N."/>
            <person name="Submissions S."/>
        </authorList>
    </citation>
    <scope>NUCLEOTIDE SEQUENCE [LARGE SCALE GENOMIC DNA]</scope>
    <source>
        <strain evidence="6">DSM 45789</strain>
    </source>
</reference>
<accession>A0A1I6RYV9</accession>
<dbReference type="Pfam" id="PF00294">
    <property type="entry name" value="PfkB"/>
    <property type="match status" value="1"/>
</dbReference>
<dbReference type="Gene3D" id="3.40.1190.20">
    <property type="match status" value="1"/>
</dbReference>
<dbReference type="SUPFAM" id="SSF46785">
    <property type="entry name" value="Winged helix' DNA-binding domain"/>
    <property type="match status" value="1"/>
</dbReference>
<dbReference type="CDD" id="cd00093">
    <property type="entry name" value="HTH_XRE"/>
    <property type="match status" value="1"/>
</dbReference>
<dbReference type="InterPro" id="IPR011611">
    <property type="entry name" value="PfkB_dom"/>
</dbReference>
<feature type="domain" description="Carbohydrate kinase PfkB" evidence="3">
    <location>
        <begin position="62"/>
        <end position="351"/>
    </location>
</feature>
<dbReference type="Pfam" id="PF01047">
    <property type="entry name" value="MarR"/>
    <property type="match status" value="1"/>
</dbReference>
<dbReference type="InterPro" id="IPR000835">
    <property type="entry name" value="HTH_MarR-typ"/>
</dbReference>
<dbReference type="SUPFAM" id="SSF53613">
    <property type="entry name" value="Ribokinase-like"/>
    <property type="match status" value="1"/>
</dbReference>
<dbReference type="RefSeq" id="WP_176391993.1">
    <property type="nucleotide sequence ID" value="NZ_FPAA01000006.1"/>
</dbReference>
<name>A0A1I6RYV9_9BACL</name>
<proteinExistence type="predicted"/>
<dbReference type="GO" id="GO:0016301">
    <property type="term" value="F:kinase activity"/>
    <property type="evidence" value="ECO:0007669"/>
    <property type="project" value="UniProtKB-KW"/>
</dbReference>
<keyword evidence="6" id="KW-1185">Reference proteome</keyword>
<feature type="domain" description="HTH marR-type" evidence="4">
    <location>
        <begin position="10"/>
        <end position="51"/>
    </location>
</feature>
<dbReference type="InterPro" id="IPR001387">
    <property type="entry name" value="Cro/C1-type_HTH"/>
</dbReference>
<dbReference type="InterPro" id="IPR002173">
    <property type="entry name" value="Carboh/pur_kinase_PfkB_CS"/>
</dbReference>
<dbReference type="Gene3D" id="1.10.10.10">
    <property type="entry name" value="Winged helix-like DNA-binding domain superfamily/Winged helix DNA-binding domain"/>
    <property type="match status" value="1"/>
</dbReference>
<dbReference type="InterPro" id="IPR029056">
    <property type="entry name" value="Ribokinase-like"/>
</dbReference>
<evidence type="ECO:0000259" key="4">
    <source>
        <dbReference type="Pfam" id="PF01047"/>
    </source>
</evidence>